<dbReference type="RefSeq" id="WP_055682209.1">
    <property type="nucleotide sequence ID" value="NZ_CXPG01000014.1"/>
</dbReference>
<dbReference type="PANTHER" id="PTHR40255">
    <property type="entry name" value="UPF0093 MEMBRANE PROTEIN SLR1790"/>
    <property type="match status" value="1"/>
</dbReference>
<evidence type="ECO:0000256" key="2">
    <source>
        <dbReference type="ARBA" id="ARBA00005073"/>
    </source>
</evidence>
<feature type="binding site" description="axial binding residue" evidence="14">
    <location>
        <position position="12"/>
    </location>
    <ligand>
        <name>heme</name>
        <dbReference type="ChEBI" id="CHEBI:30413"/>
    </ligand>
    <ligandPart>
        <name>Fe</name>
        <dbReference type="ChEBI" id="CHEBI:18248"/>
    </ligandPart>
</feature>
<keyword evidence="7 14" id="KW-0812">Transmembrane</keyword>
<evidence type="ECO:0000256" key="15">
    <source>
        <dbReference type="PIRNR" id="PIRNR004638"/>
    </source>
</evidence>
<comment type="catalytic activity">
    <reaction evidence="13 14 15">
        <text>protoporphyrinogen IX + 3 A = protoporphyrin IX + 3 AH2</text>
        <dbReference type="Rhea" id="RHEA:62000"/>
        <dbReference type="ChEBI" id="CHEBI:13193"/>
        <dbReference type="ChEBI" id="CHEBI:17499"/>
        <dbReference type="ChEBI" id="CHEBI:57306"/>
        <dbReference type="ChEBI" id="CHEBI:57307"/>
    </reaction>
</comment>
<dbReference type="EMBL" id="CXPG01000014">
    <property type="protein sequence ID" value="CTQ32779.1"/>
    <property type="molecule type" value="Genomic_DNA"/>
</dbReference>
<feature type="transmembrane region" description="Helical" evidence="14">
    <location>
        <begin position="124"/>
        <end position="142"/>
    </location>
</feature>
<feature type="transmembrane region" description="Helical" evidence="14">
    <location>
        <begin position="12"/>
        <end position="33"/>
    </location>
</feature>
<dbReference type="NCBIfam" id="TIGR00701">
    <property type="entry name" value="protoporphyrinogen oxidase HemJ"/>
    <property type="match status" value="1"/>
</dbReference>
<evidence type="ECO:0000256" key="6">
    <source>
        <dbReference type="ARBA" id="ARBA00022617"/>
    </source>
</evidence>
<evidence type="ECO:0000256" key="11">
    <source>
        <dbReference type="ARBA" id="ARBA00023004"/>
    </source>
</evidence>
<dbReference type="Pfam" id="PF03653">
    <property type="entry name" value="UPF0093"/>
    <property type="match status" value="1"/>
</dbReference>
<evidence type="ECO:0000256" key="7">
    <source>
        <dbReference type="ARBA" id="ARBA00022692"/>
    </source>
</evidence>
<comment type="pathway">
    <text evidence="2 14 15">Porphyrin-containing compound metabolism; protoporphyrin-IX biosynthesis; protoporphyrin-IX from protoporphyrinogen-IX: step 1/1.</text>
</comment>
<keyword evidence="11 14" id="KW-0408">Iron</keyword>
<dbReference type="Proteomes" id="UP000048908">
    <property type="component" value="Unassembled WGS sequence"/>
</dbReference>
<evidence type="ECO:0000256" key="9">
    <source>
        <dbReference type="ARBA" id="ARBA00022989"/>
    </source>
</evidence>
<proteinExistence type="inferred from homology"/>
<keyword evidence="5 14" id="KW-1003">Cell membrane</keyword>
<dbReference type="PIRSF" id="PIRSF004638">
    <property type="entry name" value="UCP004638"/>
    <property type="match status" value="1"/>
</dbReference>
<keyword evidence="12 14" id="KW-0472">Membrane</keyword>
<dbReference type="InterPro" id="IPR005265">
    <property type="entry name" value="HemJ-like"/>
</dbReference>
<evidence type="ECO:0000256" key="3">
    <source>
        <dbReference type="ARBA" id="ARBA00006501"/>
    </source>
</evidence>
<accession>A0A0M6XNW4</accession>
<feature type="transmembrane region" description="Helical" evidence="14">
    <location>
        <begin position="54"/>
        <end position="78"/>
    </location>
</feature>
<dbReference type="GO" id="GO:0046872">
    <property type="term" value="F:metal ion binding"/>
    <property type="evidence" value="ECO:0007669"/>
    <property type="project" value="UniProtKB-UniRule"/>
</dbReference>
<evidence type="ECO:0000256" key="4">
    <source>
        <dbReference type="ARBA" id="ARBA00017504"/>
    </source>
</evidence>
<evidence type="ECO:0000256" key="8">
    <source>
        <dbReference type="ARBA" id="ARBA00022723"/>
    </source>
</evidence>
<evidence type="ECO:0000256" key="13">
    <source>
        <dbReference type="ARBA" id="ARBA00048390"/>
    </source>
</evidence>
<protein>
    <recommendedName>
        <fullName evidence="4 14">Protoporphyrinogen IX oxidase</fullName>
        <shortName evidence="14">PPO</shortName>
        <ecNumber evidence="14 15">1.3.99.-</ecNumber>
    </recommendedName>
</protein>
<comment type="subcellular location">
    <subcellularLocation>
        <location evidence="1 14">Cell membrane</location>
        <topology evidence="1 14">Multi-pass membrane protein</topology>
    </subcellularLocation>
</comment>
<comment type="similarity">
    <text evidence="3 14 15">Belongs to the HemJ family.</text>
</comment>
<sequence length="145" mass="16356">MGDIYLWLKAGHVISVIAWMAGIFYLPRLFVYHAEQRASVPQMVPVLEVMERRLLQAIMTPAMIAAWAFGLSIIAVGVIDWGEVWPWVKGAGVIAMTAFHLWCARERRRLADGTATASGRRYRMMNEVPTVLMIVIVVSVLVRPF</sequence>
<dbReference type="GO" id="GO:0070818">
    <property type="term" value="F:protoporphyrinogen oxidase activity"/>
    <property type="evidence" value="ECO:0007669"/>
    <property type="project" value="UniProtKB-UniRule"/>
</dbReference>
<comment type="cofactor">
    <cofactor evidence="14 15">
        <name>heme b</name>
        <dbReference type="ChEBI" id="CHEBI:60344"/>
    </cofactor>
    <text evidence="14 15">Binds 1 heme b (iron(II)-protoporphyrin IX) group per subunit.</text>
</comment>
<organism evidence="16 17">
    <name type="scientific">Jannaschia rubra</name>
    <dbReference type="NCBI Taxonomy" id="282197"/>
    <lineage>
        <taxon>Bacteria</taxon>
        <taxon>Pseudomonadati</taxon>
        <taxon>Pseudomonadota</taxon>
        <taxon>Alphaproteobacteria</taxon>
        <taxon>Rhodobacterales</taxon>
        <taxon>Roseobacteraceae</taxon>
        <taxon>Jannaschia</taxon>
    </lineage>
</organism>
<evidence type="ECO:0000313" key="17">
    <source>
        <dbReference type="Proteomes" id="UP000048908"/>
    </source>
</evidence>
<dbReference type="GO" id="GO:0005886">
    <property type="term" value="C:plasma membrane"/>
    <property type="evidence" value="ECO:0007669"/>
    <property type="project" value="UniProtKB-SubCell"/>
</dbReference>
<evidence type="ECO:0000256" key="5">
    <source>
        <dbReference type="ARBA" id="ARBA00022475"/>
    </source>
</evidence>
<dbReference type="HAMAP" id="MF_02239">
    <property type="entry name" value="HemJ"/>
    <property type="match status" value="1"/>
</dbReference>
<comment type="subunit">
    <text evidence="14">Homodimer.</text>
</comment>
<dbReference type="STRING" id="282197.SAMN04488517_101714"/>
<keyword evidence="9 14" id="KW-1133">Transmembrane helix</keyword>
<dbReference type="AlphaFoldDB" id="A0A0M6XNW4"/>
<keyword evidence="8 14" id="KW-0479">Metal-binding</keyword>
<keyword evidence="10 14" id="KW-0560">Oxidoreductase</keyword>
<name>A0A0M6XNW4_9RHOB</name>
<dbReference type="EC" id="1.3.99.-" evidence="14 15"/>
<feature type="binding site" description="axial binding residue" evidence="14">
    <location>
        <position position="89"/>
    </location>
    <ligand>
        <name>heme</name>
        <dbReference type="ChEBI" id="CHEBI:30413"/>
    </ligand>
    <ligandPart>
        <name>Fe</name>
        <dbReference type="ChEBI" id="CHEBI:18248"/>
    </ligandPart>
</feature>
<reference evidence="16 17" key="1">
    <citation type="submission" date="2015-07" db="EMBL/GenBank/DDBJ databases">
        <authorList>
            <person name="Noorani M."/>
        </authorList>
    </citation>
    <scope>NUCLEOTIDE SEQUENCE [LARGE SCALE GENOMIC DNA]</scope>
    <source>
        <strain evidence="16 17">CECT 5088</strain>
    </source>
</reference>
<dbReference type="GO" id="GO:0006782">
    <property type="term" value="P:protoporphyrinogen IX biosynthetic process"/>
    <property type="evidence" value="ECO:0007669"/>
    <property type="project" value="UniProtKB-UniRule"/>
</dbReference>
<dbReference type="OrthoDB" id="9800824at2"/>
<evidence type="ECO:0000256" key="12">
    <source>
        <dbReference type="ARBA" id="ARBA00023136"/>
    </source>
</evidence>
<evidence type="ECO:0000256" key="14">
    <source>
        <dbReference type="HAMAP-Rule" id="MF_02239"/>
    </source>
</evidence>
<comment type="function">
    <text evidence="14 15">Catalyzes the oxidation of protoporphyrinogen IX to protoporphyrin IX.</text>
</comment>
<feature type="transmembrane region" description="Helical" evidence="14">
    <location>
        <begin position="84"/>
        <end position="103"/>
    </location>
</feature>
<dbReference type="UniPathway" id="UPA00251">
    <property type="reaction ID" value="UER00324"/>
</dbReference>
<gene>
    <name evidence="16" type="ORF">JAN5088_01551</name>
</gene>
<evidence type="ECO:0000313" key="16">
    <source>
        <dbReference type="EMBL" id="CTQ32779.1"/>
    </source>
</evidence>
<evidence type="ECO:0000256" key="1">
    <source>
        <dbReference type="ARBA" id="ARBA00004651"/>
    </source>
</evidence>
<evidence type="ECO:0000256" key="10">
    <source>
        <dbReference type="ARBA" id="ARBA00023002"/>
    </source>
</evidence>
<keyword evidence="17" id="KW-1185">Reference proteome</keyword>
<dbReference type="PANTHER" id="PTHR40255:SF1">
    <property type="entry name" value="PROTOPORPHYRINOGEN IX OXIDASE"/>
    <property type="match status" value="1"/>
</dbReference>
<keyword evidence="6 14" id="KW-0349">Heme</keyword>